<evidence type="ECO:0000313" key="3">
    <source>
        <dbReference type="EMBL" id="QGZ31457.1"/>
    </source>
</evidence>
<sequence>MRFILSMFCLMLTAGLAQAQGCAEKEAEVRRKLQQAQEQGHDGRIRGLETALKSLQASCTEAGLQAERQDAIDEARREVVEREADLREAQADGSPEKIEKRQRKLSEAQEQLQDAQAR</sequence>
<feature type="compositionally biased region" description="Basic and acidic residues" evidence="1">
    <location>
        <begin position="83"/>
        <end position="107"/>
    </location>
</feature>
<dbReference type="OrthoDB" id="5956716at2"/>
<name>A0A6I6LRN1_STUST</name>
<keyword evidence="2" id="KW-0732">Signal</keyword>
<feature type="compositionally biased region" description="Polar residues" evidence="1">
    <location>
        <begin position="108"/>
        <end position="118"/>
    </location>
</feature>
<dbReference type="EMBL" id="CP046902">
    <property type="protein sequence ID" value="QGZ31457.1"/>
    <property type="molecule type" value="Genomic_DNA"/>
</dbReference>
<evidence type="ECO:0000256" key="2">
    <source>
        <dbReference type="SAM" id="SignalP"/>
    </source>
</evidence>
<dbReference type="Proteomes" id="UP000438983">
    <property type="component" value="Chromosome"/>
</dbReference>
<organism evidence="3 4">
    <name type="scientific">Stutzerimonas stutzeri</name>
    <name type="common">Pseudomonas stutzeri</name>
    <dbReference type="NCBI Taxonomy" id="316"/>
    <lineage>
        <taxon>Bacteria</taxon>
        <taxon>Pseudomonadati</taxon>
        <taxon>Pseudomonadota</taxon>
        <taxon>Gammaproteobacteria</taxon>
        <taxon>Pseudomonadales</taxon>
        <taxon>Pseudomonadaceae</taxon>
        <taxon>Stutzerimonas</taxon>
    </lineage>
</organism>
<dbReference type="InterPro" id="IPR009468">
    <property type="entry name" value="DUF1090"/>
</dbReference>
<feature type="chain" id="PRO_5026025498" evidence="2">
    <location>
        <begin position="20"/>
        <end position="118"/>
    </location>
</feature>
<evidence type="ECO:0000256" key="1">
    <source>
        <dbReference type="SAM" id="MobiDB-lite"/>
    </source>
</evidence>
<feature type="region of interest" description="Disordered" evidence="1">
    <location>
        <begin position="83"/>
        <end position="118"/>
    </location>
</feature>
<protein>
    <submittedName>
        <fullName evidence="3">DUF1090 family protein</fullName>
    </submittedName>
</protein>
<evidence type="ECO:0000313" key="4">
    <source>
        <dbReference type="Proteomes" id="UP000438983"/>
    </source>
</evidence>
<reference evidence="3 4" key="1">
    <citation type="submission" date="2019-12" db="EMBL/GenBank/DDBJ databases">
        <title>Complete genome sequence of Pseudomonas stutzeri.</title>
        <authorList>
            <person name="Lim S.R."/>
            <person name="Kim J.H."/>
        </authorList>
    </citation>
    <scope>NUCLEOTIDE SEQUENCE [LARGE SCALE GENOMIC DNA]</scope>
    <source>
        <strain evidence="3 4">PM101005</strain>
    </source>
</reference>
<proteinExistence type="predicted"/>
<accession>A0A6I6LRN1</accession>
<dbReference type="AlphaFoldDB" id="A0A6I6LRN1"/>
<gene>
    <name evidence="3" type="ORF">GQA94_15805</name>
</gene>
<dbReference type="Pfam" id="PF06476">
    <property type="entry name" value="DUF1090"/>
    <property type="match status" value="1"/>
</dbReference>
<dbReference type="RefSeq" id="WP_158188918.1">
    <property type="nucleotide sequence ID" value="NZ_CP046902.1"/>
</dbReference>
<feature type="signal peptide" evidence="2">
    <location>
        <begin position="1"/>
        <end position="19"/>
    </location>
</feature>